<dbReference type="Proteomes" id="UP001597183">
    <property type="component" value="Unassembled WGS sequence"/>
</dbReference>
<evidence type="ECO:0000259" key="4">
    <source>
        <dbReference type="PROSITE" id="PS50932"/>
    </source>
</evidence>
<gene>
    <name evidence="5" type="ORF">ACFQ5G_34635</name>
</gene>
<evidence type="ECO:0000256" key="1">
    <source>
        <dbReference type="ARBA" id="ARBA00023015"/>
    </source>
</evidence>
<dbReference type="CDD" id="cd01392">
    <property type="entry name" value="HTH_LacI"/>
    <property type="match status" value="1"/>
</dbReference>
<dbReference type="Pfam" id="PF00356">
    <property type="entry name" value="LacI"/>
    <property type="match status" value="1"/>
</dbReference>
<dbReference type="PROSITE" id="PS00356">
    <property type="entry name" value="HTH_LACI_1"/>
    <property type="match status" value="1"/>
</dbReference>
<dbReference type="PANTHER" id="PTHR30146">
    <property type="entry name" value="LACI-RELATED TRANSCRIPTIONAL REPRESSOR"/>
    <property type="match status" value="1"/>
</dbReference>
<evidence type="ECO:0000313" key="5">
    <source>
        <dbReference type="EMBL" id="MFD1370500.1"/>
    </source>
</evidence>
<dbReference type="PRINTS" id="PR00036">
    <property type="entry name" value="HTHLACI"/>
</dbReference>
<dbReference type="PROSITE" id="PS50932">
    <property type="entry name" value="HTH_LACI_2"/>
    <property type="match status" value="1"/>
</dbReference>
<keyword evidence="1" id="KW-0805">Transcription regulation</keyword>
<keyword evidence="6" id="KW-1185">Reference proteome</keyword>
<sequence length="137" mass="14299">MGKPTIEDVARAAGVSRATVSRVINNAPGASEAFRSRVRTVIAELGYAPDQAARALASRQQPAIDVVATPLVSVGWLGSHPYYSRVLSGVMTVLDGRDVQLRIQLVDPADVAGLDAVADRVSLGAVLADLPADLAVR</sequence>
<evidence type="ECO:0000256" key="2">
    <source>
        <dbReference type="ARBA" id="ARBA00023125"/>
    </source>
</evidence>
<dbReference type="InterPro" id="IPR000843">
    <property type="entry name" value="HTH_LacI"/>
</dbReference>
<evidence type="ECO:0000256" key="3">
    <source>
        <dbReference type="ARBA" id="ARBA00023163"/>
    </source>
</evidence>
<proteinExistence type="predicted"/>
<evidence type="ECO:0000313" key="6">
    <source>
        <dbReference type="Proteomes" id="UP001597183"/>
    </source>
</evidence>
<dbReference type="Gene3D" id="1.10.260.40">
    <property type="entry name" value="lambda repressor-like DNA-binding domains"/>
    <property type="match status" value="1"/>
</dbReference>
<dbReference type="PANTHER" id="PTHR30146:SF109">
    <property type="entry name" value="HTH-TYPE TRANSCRIPTIONAL REGULATOR GALS"/>
    <property type="match status" value="1"/>
</dbReference>
<keyword evidence="3" id="KW-0804">Transcription</keyword>
<organism evidence="5 6">
    <name type="scientific">Actinoplanes sichuanensis</name>
    <dbReference type="NCBI Taxonomy" id="512349"/>
    <lineage>
        <taxon>Bacteria</taxon>
        <taxon>Bacillati</taxon>
        <taxon>Actinomycetota</taxon>
        <taxon>Actinomycetes</taxon>
        <taxon>Micromonosporales</taxon>
        <taxon>Micromonosporaceae</taxon>
        <taxon>Actinoplanes</taxon>
    </lineage>
</organism>
<dbReference type="RefSeq" id="WP_317793729.1">
    <property type="nucleotide sequence ID" value="NZ_AP028461.1"/>
</dbReference>
<name>A0ABW4AJQ3_9ACTN</name>
<keyword evidence="2 5" id="KW-0238">DNA-binding</keyword>
<dbReference type="InterPro" id="IPR010982">
    <property type="entry name" value="Lambda_DNA-bd_dom_sf"/>
</dbReference>
<dbReference type="SMART" id="SM00354">
    <property type="entry name" value="HTH_LACI"/>
    <property type="match status" value="1"/>
</dbReference>
<dbReference type="EMBL" id="JBHTMK010000044">
    <property type="protein sequence ID" value="MFD1370500.1"/>
    <property type="molecule type" value="Genomic_DNA"/>
</dbReference>
<comment type="caution">
    <text evidence="5">The sequence shown here is derived from an EMBL/GenBank/DDBJ whole genome shotgun (WGS) entry which is preliminary data.</text>
</comment>
<dbReference type="SUPFAM" id="SSF47413">
    <property type="entry name" value="lambda repressor-like DNA-binding domains"/>
    <property type="match status" value="1"/>
</dbReference>
<dbReference type="GO" id="GO:0003677">
    <property type="term" value="F:DNA binding"/>
    <property type="evidence" value="ECO:0007669"/>
    <property type="project" value="UniProtKB-KW"/>
</dbReference>
<accession>A0ABW4AJQ3</accession>
<reference evidence="6" key="1">
    <citation type="journal article" date="2019" name="Int. J. Syst. Evol. Microbiol.">
        <title>The Global Catalogue of Microorganisms (GCM) 10K type strain sequencing project: providing services to taxonomists for standard genome sequencing and annotation.</title>
        <authorList>
            <consortium name="The Broad Institute Genomics Platform"/>
            <consortium name="The Broad Institute Genome Sequencing Center for Infectious Disease"/>
            <person name="Wu L."/>
            <person name="Ma J."/>
        </authorList>
    </citation>
    <scope>NUCLEOTIDE SEQUENCE [LARGE SCALE GENOMIC DNA]</scope>
    <source>
        <strain evidence="6">CCM 7526</strain>
    </source>
</reference>
<protein>
    <submittedName>
        <fullName evidence="5">LacI family DNA-binding transcriptional regulator</fullName>
    </submittedName>
</protein>
<feature type="domain" description="HTH lacI-type" evidence="4">
    <location>
        <begin position="4"/>
        <end position="58"/>
    </location>
</feature>